<comment type="caution">
    <text evidence="4">The sequence shown here is derived from an EMBL/GenBank/DDBJ whole genome shotgun (WGS) entry which is preliminary data.</text>
</comment>
<dbReference type="InterPro" id="IPR026444">
    <property type="entry name" value="Secre_tail"/>
</dbReference>
<dbReference type="RefSeq" id="WP_115808459.1">
    <property type="nucleotide sequence ID" value="NZ_QREI01000002.1"/>
</dbReference>
<name>A0A3D9MYR1_9FLAO</name>
<evidence type="ECO:0000256" key="1">
    <source>
        <dbReference type="ARBA" id="ARBA00022729"/>
    </source>
</evidence>
<evidence type="ECO:0000259" key="3">
    <source>
        <dbReference type="Pfam" id="PF18962"/>
    </source>
</evidence>
<evidence type="ECO:0000313" key="4">
    <source>
        <dbReference type="EMBL" id="REE25455.1"/>
    </source>
</evidence>
<feature type="domain" description="Secretion system C-terminal sorting" evidence="3">
    <location>
        <begin position="321"/>
        <end position="376"/>
    </location>
</feature>
<sequence>MKTKLLTLLLFALILNTMQSQTNTTDYVSGVIGAKSLTINGTTMYALGAENIYSIDTTLNNPVPTVIYTVPPDFFLVNFTINGNLIYIILENYIQATDTFLGGKIVALDVNNLSNPVQDIYTSSEYISAIANDGSTLYITAETLTNPPNFDPFITHLDEINSSISNPTAQLVVNNVTDTSVVTGITFDNGDIYLASSDANEILKIDVNQSNPTVDLLTDFTFSRGIFKSGNELYLSYGSLITKIDITNPSAGSTAIAVNATYQDTNPNDGTQFFANFRDVILVGNKVYATLANQNKVVQAIDVTLSTNEFNVLETSIYNNKNYVYINGLTTPKDTQIFNVSGQLLINKTVSPNSNSIDISTLSNGIYMVTIDNQKTFKFVK</sequence>
<gene>
    <name evidence="4" type="ORF">DFQ09_10244</name>
</gene>
<dbReference type="OrthoDB" id="1333964at2"/>
<feature type="signal peptide" evidence="2">
    <location>
        <begin position="1"/>
        <end position="22"/>
    </location>
</feature>
<evidence type="ECO:0000313" key="5">
    <source>
        <dbReference type="Proteomes" id="UP000256919"/>
    </source>
</evidence>
<accession>A0A3D9MYR1</accession>
<proteinExistence type="predicted"/>
<dbReference type="SUPFAM" id="SSF63825">
    <property type="entry name" value="YWTD domain"/>
    <property type="match status" value="1"/>
</dbReference>
<keyword evidence="1 2" id="KW-0732">Signal</keyword>
<evidence type="ECO:0000256" key="2">
    <source>
        <dbReference type="SAM" id="SignalP"/>
    </source>
</evidence>
<dbReference type="Pfam" id="PF18962">
    <property type="entry name" value="Por_Secre_tail"/>
    <property type="match status" value="1"/>
</dbReference>
<dbReference type="NCBIfam" id="TIGR04183">
    <property type="entry name" value="Por_Secre_tail"/>
    <property type="match status" value="1"/>
</dbReference>
<organism evidence="4 5">
    <name type="scientific">Winogradskyella pacifica</name>
    <dbReference type="NCBI Taxonomy" id="664642"/>
    <lineage>
        <taxon>Bacteria</taxon>
        <taxon>Pseudomonadati</taxon>
        <taxon>Bacteroidota</taxon>
        <taxon>Flavobacteriia</taxon>
        <taxon>Flavobacteriales</taxon>
        <taxon>Flavobacteriaceae</taxon>
        <taxon>Winogradskyella</taxon>
    </lineage>
</organism>
<feature type="chain" id="PRO_5017657112" evidence="2">
    <location>
        <begin position="23"/>
        <end position="381"/>
    </location>
</feature>
<reference evidence="4 5" key="1">
    <citation type="submission" date="2018-07" db="EMBL/GenBank/DDBJ databases">
        <title>Genomic Encyclopedia of Type Strains, Phase III (KMG-III): the genomes of soil and plant-associated and newly described type strains.</title>
        <authorList>
            <person name="Whitman W."/>
        </authorList>
    </citation>
    <scope>NUCLEOTIDE SEQUENCE [LARGE SCALE GENOMIC DNA]</scope>
    <source>
        <strain evidence="4 5">CECT 7948</strain>
    </source>
</reference>
<dbReference type="AlphaFoldDB" id="A0A3D9MYR1"/>
<protein>
    <submittedName>
        <fullName evidence="4">Putative secreted protein (Por secretion system target)</fullName>
    </submittedName>
</protein>
<dbReference type="EMBL" id="QREI01000002">
    <property type="protein sequence ID" value="REE25455.1"/>
    <property type="molecule type" value="Genomic_DNA"/>
</dbReference>
<dbReference type="Proteomes" id="UP000256919">
    <property type="component" value="Unassembled WGS sequence"/>
</dbReference>
<keyword evidence="5" id="KW-1185">Reference proteome</keyword>